<keyword evidence="2" id="KW-1185">Reference proteome</keyword>
<organism evidence="1 2">
    <name type="scientific">Winogradskyella jejuensis</name>
    <dbReference type="NCBI Taxonomy" id="1089305"/>
    <lineage>
        <taxon>Bacteria</taxon>
        <taxon>Pseudomonadati</taxon>
        <taxon>Bacteroidota</taxon>
        <taxon>Flavobacteriia</taxon>
        <taxon>Flavobacteriales</taxon>
        <taxon>Flavobacteriaceae</taxon>
        <taxon>Winogradskyella</taxon>
    </lineage>
</organism>
<dbReference type="AlphaFoldDB" id="A0A1M5LEP3"/>
<keyword evidence="1" id="KW-0418">Kinase</keyword>
<dbReference type="OrthoDB" id="5288719at2"/>
<dbReference type="InterPro" id="IPR014721">
    <property type="entry name" value="Ribsml_uS5_D2-typ_fold_subgr"/>
</dbReference>
<gene>
    <name evidence="1" type="ORF">SAMN05444148_0601</name>
</gene>
<dbReference type="EMBL" id="FQWS01000001">
    <property type="protein sequence ID" value="SHG63574.1"/>
    <property type="molecule type" value="Genomic_DNA"/>
</dbReference>
<evidence type="ECO:0000313" key="2">
    <source>
        <dbReference type="Proteomes" id="UP000184522"/>
    </source>
</evidence>
<dbReference type="InterPro" id="IPR047765">
    <property type="entry name" value="GHMP_GYDIA-like"/>
</dbReference>
<dbReference type="RefSeq" id="WP_073082833.1">
    <property type="nucleotide sequence ID" value="NZ_FQWS01000001.1"/>
</dbReference>
<sequence>MNFKSNGKLLLTGEYLVLDGAKSLALPTTYGQQLLIEENDSNSILWKSYNEHHQIWFEDDFKIEDILLNSVELKNDISRRLLNIFKSVNQLNPDFFRMSKGFAIKTHQDFNRSWGLGTSSTLINNMANWTKVDAYKLLELTFGGSGYDIACAQNSTAITYKLEDKKPIVNPVDFNPSFKDSLYFVYLNQKQDSREGITAYKTYKRDLKSSISEINRLTEEIIYCDNLNDFETLITEHENIISEIINLELVKKRLFGDFKGAIKSLGAWGGDFVLVTSETNPTSYFKAKGYDTIISYSDMIKA</sequence>
<reference evidence="2" key="1">
    <citation type="submission" date="2016-11" db="EMBL/GenBank/DDBJ databases">
        <authorList>
            <person name="Varghese N."/>
            <person name="Submissions S."/>
        </authorList>
    </citation>
    <scope>NUCLEOTIDE SEQUENCE [LARGE SCALE GENOMIC DNA]</scope>
    <source>
        <strain evidence="2">DSM 25330</strain>
    </source>
</reference>
<protein>
    <submittedName>
        <fullName evidence="1">Mevalonate kinase</fullName>
    </submittedName>
</protein>
<dbReference type="SUPFAM" id="SSF54211">
    <property type="entry name" value="Ribosomal protein S5 domain 2-like"/>
    <property type="match status" value="1"/>
</dbReference>
<dbReference type="NCBIfam" id="NF040656">
    <property type="entry name" value="GHMP_GYDIA"/>
    <property type="match status" value="1"/>
</dbReference>
<dbReference type="Proteomes" id="UP000184522">
    <property type="component" value="Unassembled WGS sequence"/>
</dbReference>
<dbReference type="InterPro" id="IPR020568">
    <property type="entry name" value="Ribosomal_Su5_D2-typ_SF"/>
</dbReference>
<evidence type="ECO:0000313" key="1">
    <source>
        <dbReference type="EMBL" id="SHG63574.1"/>
    </source>
</evidence>
<keyword evidence="1" id="KW-0808">Transferase</keyword>
<proteinExistence type="predicted"/>
<dbReference type="STRING" id="1089305.SAMN05444148_0601"/>
<dbReference type="GO" id="GO:0016301">
    <property type="term" value="F:kinase activity"/>
    <property type="evidence" value="ECO:0007669"/>
    <property type="project" value="UniProtKB-KW"/>
</dbReference>
<dbReference type="Gene3D" id="3.30.230.10">
    <property type="match status" value="1"/>
</dbReference>
<name>A0A1M5LEP3_9FLAO</name>
<accession>A0A1M5LEP3</accession>